<evidence type="ECO:0000259" key="5">
    <source>
        <dbReference type="Pfam" id="PF12867"/>
    </source>
</evidence>
<dbReference type="STRING" id="395495.Lcho_1725"/>
<evidence type="ECO:0000256" key="3">
    <source>
        <dbReference type="ARBA" id="ARBA00037882"/>
    </source>
</evidence>
<reference evidence="6 7" key="1">
    <citation type="submission" date="2008-03" db="EMBL/GenBank/DDBJ databases">
        <title>Complete sequence of Leptothrix cholodnii SP-6.</title>
        <authorList>
            <consortium name="US DOE Joint Genome Institute"/>
            <person name="Copeland A."/>
            <person name="Lucas S."/>
            <person name="Lapidus A."/>
            <person name="Glavina del Rio T."/>
            <person name="Dalin E."/>
            <person name="Tice H."/>
            <person name="Bruce D."/>
            <person name="Goodwin L."/>
            <person name="Pitluck S."/>
            <person name="Chertkov O."/>
            <person name="Brettin T."/>
            <person name="Detter J.C."/>
            <person name="Han C."/>
            <person name="Kuske C.R."/>
            <person name="Schmutz J."/>
            <person name="Larimer F."/>
            <person name="Land M."/>
            <person name="Hauser L."/>
            <person name="Kyrpides N."/>
            <person name="Lykidis A."/>
            <person name="Emerson D."/>
            <person name="Richardson P."/>
        </authorList>
    </citation>
    <scope>NUCLEOTIDE SEQUENCE [LARGE SCALE GENOMIC DNA]</scope>
    <source>
        <strain evidence="7">ATCC 51168 / LMG 8142 / SP-6</strain>
    </source>
</reference>
<dbReference type="KEGG" id="lch:Lcho_1725"/>
<evidence type="ECO:0000256" key="1">
    <source>
        <dbReference type="ARBA" id="ARBA00023002"/>
    </source>
</evidence>
<evidence type="ECO:0000313" key="6">
    <source>
        <dbReference type="EMBL" id="ACB33992.1"/>
    </source>
</evidence>
<accession>B1XY91</accession>
<dbReference type="InterPro" id="IPR042095">
    <property type="entry name" value="SUMF_sf"/>
</dbReference>
<dbReference type="Pfam" id="PF03781">
    <property type="entry name" value="FGE-sulfatase"/>
    <property type="match status" value="2"/>
</dbReference>
<dbReference type="Proteomes" id="UP000001693">
    <property type="component" value="Chromosome"/>
</dbReference>
<gene>
    <name evidence="6" type="ordered locus">Lcho_1725</name>
</gene>
<sequence length="409" mass="45442">MNSASDIGIDIRQSGRDALAEALQASRRDTLRTFERYAAGLATLSVPMQATLNPPLWELGHIGWFQDHWIARNPERAHGAAADPDAPRGPCLPANGDALYNSSRVPHDSRWQLPLPDAAATRADLARQLDRTLALLADPRATDDSDAGLYFFRLALLHEDMHHEAALYMAQSLGLPLGDGTPQPPRLGEANPPLDFDAGAWRLGHAGPGFAFDNELGAHEVAVPAGRIDARVLRWAEYLPFVEAGGYASAHWWSDAGRAWLAQQDASAPRYLRRQGKASGTWQKWRDGHWLALDLAQPACHLSAFEAEAWCRWAGRRLPTEAEWERAAISQPEAFHWGAVWEWTASDFAPYPGFTPHPYVDYSAPWFGSRRVLRGGSFGTQARMHHPRYRNFFPPERSDVFAGFRTCAA</sequence>
<dbReference type="NCBIfam" id="NF041186">
    <property type="entry name" value="SenA"/>
    <property type="match status" value="1"/>
</dbReference>
<proteinExistence type="predicted"/>
<keyword evidence="1" id="KW-0560">Oxidoreductase</keyword>
<dbReference type="PANTHER" id="PTHR23150">
    <property type="entry name" value="SULFATASE MODIFYING FACTOR 1, 2"/>
    <property type="match status" value="1"/>
</dbReference>
<evidence type="ECO:0008006" key="8">
    <source>
        <dbReference type="Google" id="ProtNLM"/>
    </source>
</evidence>
<dbReference type="eggNOG" id="COG1262">
    <property type="taxonomic scope" value="Bacteria"/>
</dbReference>
<dbReference type="AlphaFoldDB" id="B1XY91"/>
<dbReference type="RefSeq" id="WP_012346753.1">
    <property type="nucleotide sequence ID" value="NC_010524.1"/>
</dbReference>
<name>B1XY91_LEPCP</name>
<keyword evidence="7" id="KW-1185">Reference proteome</keyword>
<evidence type="ECO:0000313" key="7">
    <source>
        <dbReference type="Proteomes" id="UP000001693"/>
    </source>
</evidence>
<dbReference type="HOGENOM" id="CLU_012431_9_2_4"/>
<dbReference type="InterPro" id="IPR005532">
    <property type="entry name" value="SUMF_dom"/>
</dbReference>
<dbReference type="NCBIfam" id="TIGR04373">
    <property type="entry name" value="egtB_X_signatur"/>
    <property type="match status" value="1"/>
</dbReference>
<dbReference type="Gene3D" id="3.90.1580.10">
    <property type="entry name" value="paralog of FGE (formylglycine-generating enzyme)"/>
    <property type="match status" value="2"/>
</dbReference>
<dbReference type="InterPro" id="IPR016187">
    <property type="entry name" value="CTDL_fold"/>
</dbReference>
<dbReference type="Pfam" id="PF12867">
    <property type="entry name" value="DinB_2"/>
    <property type="match status" value="1"/>
</dbReference>
<feature type="domain" description="Sulfatase-modifying factor enzyme-like" evidence="4">
    <location>
        <begin position="338"/>
        <end position="406"/>
    </location>
</feature>
<dbReference type="EMBL" id="CP001013">
    <property type="protein sequence ID" value="ACB33992.1"/>
    <property type="molecule type" value="Genomic_DNA"/>
</dbReference>
<organism evidence="6 7">
    <name type="scientific">Leptothrix cholodnii (strain ATCC 51168 / LMG 8142 / SP-6)</name>
    <name type="common">Leptothrix discophora (strain SP-6)</name>
    <dbReference type="NCBI Taxonomy" id="395495"/>
    <lineage>
        <taxon>Bacteria</taxon>
        <taxon>Pseudomonadati</taxon>
        <taxon>Pseudomonadota</taxon>
        <taxon>Betaproteobacteria</taxon>
        <taxon>Burkholderiales</taxon>
        <taxon>Sphaerotilaceae</taxon>
        <taxon>Leptothrix</taxon>
    </lineage>
</organism>
<evidence type="ECO:0000259" key="4">
    <source>
        <dbReference type="Pfam" id="PF03781"/>
    </source>
</evidence>
<dbReference type="SUPFAM" id="SSF56436">
    <property type="entry name" value="C-type lectin-like"/>
    <property type="match status" value="1"/>
</dbReference>
<protein>
    <recommendedName>
        <fullName evidence="8">Sulfatase-modifying factor enzyme domain-containing protein</fullName>
    </recommendedName>
</protein>
<feature type="domain" description="DinB-like" evidence="5">
    <location>
        <begin position="23"/>
        <end position="163"/>
    </location>
</feature>
<dbReference type="InterPro" id="IPR024775">
    <property type="entry name" value="DinB-like"/>
</dbReference>
<dbReference type="PANTHER" id="PTHR23150:SF36">
    <property type="entry name" value="HERCYNINE OXYGENASE"/>
    <property type="match status" value="1"/>
</dbReference>
<dbReference type="InterPro" id="IPR051043">
    <property type="entry name" value="Sulfatase_Mod_Factor_Kinase"/>
</dbReference>
<dbReference type="InterPro" id="IPR030809">
    <property type="entry name" value="EgtB_signatur"/>
</dbReference>
<evidence type="ECO:0000256" key="2">
    <source>
        <dbReference type="ARBA" id="ARBA00023004"/>
    </source>
</evidence>
<dbReference type="OrthoDB" id="9768004at2"/>
<keyword evidence="2" id="KW-0408">Iron</keyword>
<comment type="pathway">
    <text evidence="3">Amino-acid biosynthesis; ergothioneine biosynthesis.</text>
</comment>
<feature type="domain" description="Sulfatase-modifying factor enzyme-like" evidence="4">
    <location>
        <begin position="198"/>
        <end position="328"/>
    </location>
</feature>